<dbReference type="PRINTS" id="PR00363">
    <property type="entry name" value="CYTOCHROMEB5"/>
</dbReference>
<evidence type="ECO:0000256" key="9">
    <source>
        <dbReference type="ARBA" id="ARBA00023004"/>
    </source>
</evidence>
<name>A0A7N0U8Z0_KALFE</name>
<evidence type="ECO:0000256" key="12">
    <source>
        <dbReference type="RuleBase" id="RU362121"/>
    </source>
</evidence>
<dbReference type="Gramene" id="Kaladp0058s0401.1.v1.1">
    <property type="protein sequence ID" value="Kaladp0058s0401.1.v1.1"/>
    <property type="gene ID" value="Kaladp0058s0401.v1.1"/>
</dbReference>
<comment type="subcellular location">
    <subcellularLocation>
        <location evidence="1">Endoplasmic reticulum membrane</location>
        <topology evidence="1">Single-pass membrane protein</topology>
        <orientation evidence="1">Cytoplasmic side</orientation>
    </subcellularLocation>
</comment>
<evidence type="ECO:0000259" key="14">
    <source>
        <dbReference type="PROSITE" id="PS50255"/>
    </source>
</evidence>
<dbReference type="PANTHER" id="PTHR19359:SF129">
    <property type="entry name" value="CYTOCHROME B5 ISOFORM B"/>
    <property type="match status" value="1"/>
</dbReference>
<dbReference type="InterPro" id="IPR001199">
    <property type="entry name" value="Cyt_B5-like_heme/steroid-bd"/>
</dbReference>
<feature type="region of interest" description="Disordered" evidence="13">
    <location>
        <begin position="86"/>
        <end position="105"/>
    </location>
</feature>
<dbReference type="FunFam" id="3.10.120.10:FF:000002">
    <property type="entry name" value="Cytochrome b5 type B"/>
    <property type="match status" value="1"/>
</dbReference>
<dbReference type="Proteomes" id="UP000594263">
    <property type="component" value="Unplaced"/>
</dbReference>
<dbReference type="PROSITE" id="PS00191">
    <property type="entry name" value="CYTOCHROME_B5_1"/>
    <property type="match status" value="1"/>
</dbReference>
<dbReference type="SMART" id="SM01117">
    <property type="entry name" value="Cyt-b5"/>
    <property type="match status" value="1"/>
</dbReference>
<feature type="domain" description="Cytochrome b5 heme-binding" evidence="14">
    <location>
        <begin position="5"/>
        <end position="81"/>
    </location>
</feature>
<keyword evidence="9 12" id="KW-0408">Iron</keyword>
<accession>A0A7N0U8Z0</accession>
<dbReference type="GO" id="GO:0046872">
    <property type="term" value="F:metal ion binding"/>
    <property type="evidence" value="ECO:0007669"/>
    <property type="project" value="UniProtKB-UniRule"/>
</dbReference>
<dbReference type="AlphaFoldDB" id="A0A7N0U8Z0"/>
<reference evidence="15" key="1">
    <citation type="submission" date="2021-01" db="UniProtKB">
        <authorList>
            <consortium name="EnsemblPlants"/>
        </authorList>
    </citation>
    <scope>IDENTIFICATION</scope>
</reference>
<dbReference type="Gene3D" id="3.10.120.10">
    <property type="entry name" value="Cytochrome b5-like heme/steroid binding domain"/>
    <property type="match status" value="1"/>
</dbReference>
<keyword evidence="8" id="KW-1133">Transmembrane helix</keyword>
<dbReference type="GO" id="GO:0020037">
    <property type="term" value="F:heme binding"/>
    <property type="evidence" value="ECO:0007669"/>
    <property type="project" value="UniProtKB-UniRule"/>
</dbReference>
<keyword evidence="4" id="KW-0812">Transmembrane</keyword>
<dbReference type="InterPro" id="IPR050668">
    <property type="entry name" value="Cytochrome_b5"/>
</dbReference>
<evidence type="ECO:0000313" key="16">
    <source>
        <dbReference type="Proteomes" id="UP000594263"/>
    </source>
</evidence>
<evidence type="ECO:0000256" key="3">
    <source>
        <dbReference type="ARBA" id="ARBA00022617"/>
    </source>
</evidence>
<dbReference type="EnsemblPlants" id="Kaladp0058s0401.1.v1.1">
    <property type="protein sequence ID" value="Kaladp0058s0401.1.v1.1"/>
    <property type="gene ID" value="Kaladp0058s0401.v1.1"/>
</dbReference>
<evidence type="ECO:0000313" key="15">
    <source>
        <dbReference type="EnsemblPlants" id="Kaladp0058s0401.1.v1.1"/>
    </source>
</evidence>
<dbReference type="GO" id="GO:0005789">
    <property type="term" value="C:endoplasmic reticulum membrane"/>
    <property type="evidence" value="ECO:0007669"/>
    <property type="project" value="UniProtKB-SubCell"/>
</dbReference>
<evidence type="ECO:0000256" key="6">
    <source>
        <dbReference type="ARBA" id="ARBA00022824"/>
    </source>
</evidence>
<comment type="similarity">
    <text evidence="11 12">Belongs to the cytochrome b5 family.</text>
</comment>
<evidence type="ECO:0000256" key="2">
    <source>
        <dbReference type="ARBA" id="ARBA00022448"/>
    </source>
</evidence>
<dbReference type="PANTHER" id="PTHR19359">
    <property type="entry name" value="CYTOCHROME B5"/>
    <property type="match status" value="1"/>
</dbReference>
<evidence type="ECO:0000256" key="11">
    <source>
        <dbReference type="ARBA" id="ARBA00038168"/>
    </source>
</evidence>
<proteinExistence type="inferred from homology"/>
<evidence type="ECO:0000256" key="8">
    <source>
        <dbReference type="ARBA" id="ARBA00022989"/>
    </source>
</evidence>
<evidence type="ECO:0000256" key="5">
    <source>
        <dbReference type="ARBA" id="ARBA00022723"/>
    </source>
</evidence>
<keyword evidence="7" id="KW-0249">Electron transport</keyword>
<keyword evidence="5 12" id="KW-0479">Metal-binding</keyword>
<evidence type="ECO:0000256" key="1">
    <source>
        <dbReference type="ARBA" id="ARBA00004131"/>
    </source>
</evidence>
<evidence type="ECO:0000256" key="4">
    <source>
        <dbReference type="ARBA" id="ARBA00022692"/>
    </source>
</evidence>
<dbReference type="Pfam" id="PF00173">
    <property type="entry name" value="Cyt-b5"/>
    <property type="match status" value="1"/>
</dbReference>
<dbReference type="InterPro" id="IPR018506">
    <property type="entry name" value="Cyt_B5_heme-BS"/>
</dbReference>
<dbReference type="OMA" id="MAGEKRM"/>
<keyword evidence="3 12" id="KW-0349">Heme</keyword>
<sequence>MVTDPKVYKLEEVASHNTPKDCWLVMFGKVYDVTEFMDDHPGGGEVLLTSTGKDATEDFEDVGHSKAAREQLSKYRIGDIDESSLPMKKSYAAPPPKQSGQNSSGGDFVTRLLQFLVPLMILALALAVRHYTRQQDPSSPQ</sequence>
<dbReference type="SUPFAM" id="SSF55856">
    <property type="entry name" value="Cytochrome b5-like heme/steroid binding domain"/>
    <property type="match status" value="1"/>
</dbReference>
<dbReference type="PROSITE" id="PS50255">
    <property type="entry name" value="CYTOCHROME_B5_2"/>
    <property type="match status" value="1"/>
</dbReference>
<keyword evidence="16" id="KW-1185">Reference proteome</keyword>
<evidence type="ECO:0000256" key="13">
    <source>
        <dbReference type="SAM" id="MobiDB-lite"/>
    </source>
</evidence>
<evidence type="ECO:0000256" key="7">
    <source>
        <dbReference type="ARBA" id="ARBA00022982"/>
    </source>
</evidence>
<keyword evidence="6" id="KW-0256">Endoplasmic reticulum</keyword>
<keyword evidence="10" id="KW-0472">Membrane</keyword>
<organism evidence="15 16">
    <name type="scientific">Kalanchoe fedtschenkoi</name>
    <name type="common">Lavender scallops</name>
    <name type="synonym">South American air plant</name>
    <dbReference type="NCBI Taxonomy" id="63787"/>
    <lineage>
        <taxon>Eukaryota</taxon>
        <taxon>Viridiplantae</taxon>
        <taxon>Streptophyta</taxon>
        <taxon>Embryophyta</taxon>
        <taxon>Tracheophyta</taxon>
        <taxon>Spermatophyta</taxon>
        <taxon>Magnoliopsida</taxon>
        <taxon>eudicotyledons</taxon>
        <taxon>Gunneridae</taxon>
        <taxon>Pentapetalae</taxon>
        <taxon>Saxifragales</taxon>
        <taxon>Crassulaceae</taxon>
        <taxon>Kalanchoe</taxon>
    </lineage>
</organism>
<protein>
    <recommendedName>
        <fullName evidence="14">Cytochrome b5 heme-binding domain-containing protein</fullName>
    </recommendedName>
</protein>
<evidence type="ECO:0000256" key="10">
    <source>
        <dbReference type="ARBA" id="ARBA00023136"/>
    </source>
</evidence>
<keyword evidence="2" id="KW-0813">Transport</keyword>
<dbReference type="InterPro" id="IPR036400">
    <property type="entry name" value="Cyt_B5-like_heme/steroid_sf"/>
</dbReference>